<reference evidence="1 2" key="1">
    <citation type="submission" date="2018-08" db="EMBL/GenBank/DDBJ databases">
        <title>Fulvimarina sp. 85, whole genome shotgun sequence.</title>
        <authorList>
            <person name="Tuo L."/>
        </authorList>
    </citation>
    <scope>NUCLEOTIDE SEQUENCE [LARGE SCALE GENOMIC DNA]</scope>
    <source>
        <strain evidence="1 2">85</strain>
    </source>
</reference>
<name>A0A371X0F9_9HYPH</name>
<keyword evidence="2" id="KW-1185">Reference proteome</keyword>
<dbReference type="OrthoDB" id="9809434at2"/>
<organism evidence="1 2">
    <name type="scientific">Fulvimarina endophytica</name>
    <dbReference type="NCBI Taxonomy" id="2293836"/>
    <lineage>
        <taxon>Bacteria</taxon>
        <taxon>Pseudomonadati</taxon>
        <taxon>Pseudomonadota</taxon>
        <taxon>Alphaproteobacteria</taxon>
        <taxon>Hyphomicrobiales</taxon>
        <taxon>Aurantimonadaceae</taxon>
        <taxon>Fulvimarina</taxon>
    </lineage>
</organism>
<comment type="caution">
    <text evidence="1">The sequence shown here is derived from an EMBL/GenBank/DDBJ whole genome shotgun (WGS) entry which is preliminary data.</text>
</comment>
<dbReference type="GO" id="GO:0003677">
    <property type="term" value="F:DNA binding"/>
    <property type="evidence" value="ECO:0007669"/>
    <property type="project" value="InterPro"/>
</dbReference>
<protein>
    <submittedName>
        <fullName evidence="1">Fis family transcriptional regulator</fullName>
    </submittedName>
</protein>
<evidence type="ECO:0000313" key="1">
    <source>
        <dbReference type="EMBL" id="RFC62728.1"/>
    </source>
</evidence>
<dbReference type="Gene3D" id="1.10.260.40">
    <property type="entry name" value="lambda repressor-like DNA-binding domains"/>
    <property type="match status" value="1"/>
</dbReference>
<gene>
    <name evidence="1" type="ORF">DYI37_12180</name>
</gene>
<dbReference type="Proteomes" id="UP000264310">
    <property type="component" value="Unassembled WGS sequence"/>
</dbReference>
<sequence length="97" mass="10689">MSDTKVHQDTSFESFIDELGIHEEVYGEAIKRVIAWQLENERVSKGVTKAAMAAAMGTSRTQLSRVLDPTNVNVSVESLDRAARTVGKKLELKLVDA</sequence>
<dbReference type="AlphaFoldDB" id="A0A371X0F9"/>
<evidence type="ECO:0000313" key="2">
    <source>
        <dbReference type="Proteomes" id="UP000264310"/>
    </source>
</evidence>
<accession>A0A371X0F9</accession>
<dbReference type="SUPFAM" id="SSF47413">
    <property type="entry name" value="lambda repressor-like DNA-binding domains"/>
    <property type="match status" value="1"/>
</dbReference>
<dbReference type="RefSeq" id="WP_116683543.1">
    <property type="nucleotide sequence ID" value="NZ_QURL01000005.1"/>
</dbReference>
<dbReference type="EMBL" id="QURL01000005">
    <property type="protein sequence ID" value="RFC62728.1"/>
    <property type="molecule type" value="Genomic_DNA"/>
</dbReference>
<dbReference type="InterPro" id="IPR010982">
    <property type="entry name" value="Lambda_DNA-bd_dom_sf"/>
</dbReference>
<proteinExistence type="predicted"/>